<organism evidence="4 5">
    <name type="scientific">Chryseobacterium cucumeris</name>
    <dbReference type="NCBI Taxonomy" id="1813611"/>
    <lineage>
        <taxon>Bacteria</taxon>
        <taxon>Pseudomonadati</taxon>
        <taxon>Bacteroidota</taxon>
        <taxon>Flavobacteriia</taxon>
        <taxon>Flavobacteriales</taxon>
        <taxon>Weeksellaceae</taxon>
        <taxon>Chryseobacterium group</taxon>
        <taxon>Chryseobacterium</taxon>
    </lineage>
</organism>
<dbReference type="PANTHER" id="PTHR20836:SF0">
    <property type="entry name" value="4-HYDROXY-TETRAHYDRODIPICOLINATE REDUCTASE 1, CHLOROPLASTIC-RELATED"/>
    <property type="match status" value="1"/>
</dbReference>
<comment type="caution">
    <text evidence="4">The sequence shown here is derived from an EMBL/GenBank/DDBJ whole genome shotgun (WGS) entry which is preliminary data.</text>
</comment>
<dbReference type="Pfam" id="PF01113">
    <property type="entry name" value="DapB_N"/>
    <property type="match status" value="1"/>
</dbReference>
<name>A0ABX9XBH8_9FLAO</name>
<keyword evidence="2" id="KW-0560">Oxidoreductase</keyword>
<dbReference type="SUPFAM" id="SSF51735">
    <property type="entry name" value="NAD(P)-binding Rossmann-fold domains"/>
    <property type="match status" value="1"/>
</dbReference>
<dbReference type="PANTHER" id="PTHR20836">
    <property type="entry name" value="DIHYDRODIPICOLINATE REDUCTASE"/>
    <property type="match status" value="1"/>
</dbReference>
<keyword evidence="1" id="KW-0521">NADP</keyword>
<dbReference type="Proteomes" id="UP000281899">
    <property type="component" value="Unassembled WGS sequence"/>
</dbReference>
<evidence type="ECO:0000256" key="1">
    <source>
        <dbReference type="ARBA" id="ARBA00022857"/>
    </source>
</evidence>
<dbReference type="GeneID" id="301711440"/>
<protein>
    <recommendedName>
        <fullName evidence="3">Dihydrodipicolinate reductase N-terminal domain-containing protein</fullName>
    </recommendedName>
</protein>
<evidence type="ECO:0000313" key="4">
    <source>
        <dbReference type="EMBL" id="ROH96597.1"/>
    </source>
</evidence>
<evidence type="ECO:0000313" key="5">
    <source>
        <dbReference type="Proteomes" id="UP000281899"/>
    </source>
</evidence>
<dbReference type="Gene3D" id="3.30.360.10">
    <property type="entry name" value="Dihydrodipicolinate Reductase, domain 2"/>
    <property type="match status" value="1"/>
</dbReference>
<dbReference type="EMBL" id="RJTW01000002">
    <property type="protein sequence ID" value="ROH96597.1"/>
    <property type="molecule type" value="Genomic_DNA"/>
</dbReference>
<reference evidence="4 5" key="1">
    <citation type="submission" date="2018-11" db="EMBL/GenBank/DDBJ databases">
        <title>Proposal to divide the Flavobacteriaceae and reorganize its genera based on Amino Acid Identity values calculated from whole genome sequences.</title>
        <authorList>
            <person name="Nicholson A.C."/>
            <person name="Gulvik C.A."/>
            <person name="Whitney A.M."/>
            <person name="Humrighouse B.W."/>
            <person name="Bell M."/>
            <person name="Holmes B."/>
            <person name="Steigerwalt A."/>
            <person name="Villarma A."/>
            <person name="Sheth M."/>
            <person name="Batra D."/>
            <person name="Pryor J."/>
            <person name="Bernardet J.-F."/>
            <person name="Hugo C."/>
            <person name="Kampfer P."/>
            <person name="Newman J."/>
            <person name="Mcquiston J.R."/>
        </authorList>
    </citation>
    <scope>NUCLEOTIDE SEQUENCE [LARGE SCALE GENOMIC DNA]</scope>
    <source>
        <strain evidence="4 5">G0235</strain>
    </source>
</reference>
<dbReference type="Gene3D" id="3.40.50.720">
    <property type="entry name" value="NAD(P)-binding Rossmann-like Domain"/>
    <property type="match status" value="1"/>
</dbReference>
<feature type="domain" description="Dihydrodipicolinate reductase N-terminal" evidence="3">
    <location>
        <begin position="34"/>
        <end position="83"/>
    </location>
</feature>
<proteinExistence type="predicted"/>
<accession>A0ABX9XBH8</accession>
<sequence length="135" mass="15241">MTKENIFNISNLSVQLLEKVEELYLYNIEQQKEPEIAKHNIHTALQKGKKVIIGTSGLTDKDYEEIERIANENNTSVLAAGNFALTVVLLQKFAEMAAKYIPHYEIIDYVDAKKIDAQSGTVAELACAYSLKRHQ</sequence>
<evidence type="ECO:0000259" key="3">
    <source>
        <dbReference type="Pfam" id="PF01113"/>
    </source>
</evidence>
<keyword evidence="5" id="KW-1185">Reference proteome</keyword>
<gene>
    <name evidence="4" type="ORF">EGI15_02040</name>
</gene>
<evidence type="ECO:0000256" key="2">
    <source>
        <dbReference type="ARBA" id="ARBA00023002"/>
    </source>
</evidence>
<dbReference type="InterPro" id="IPR036291">
    <property type="entry name" value="NAD(P)-bd_dom_sf"/>
</dbReference>
<dbReference type="InterPro" id="IPR000846">
    <property type="entry name" value="DapB_N"/>
</dbReference>
<dbReference type="RefSeq" id="WP_123277786.1">
    <property type="nucleotide sequence ID" value="NZ_JALRGU010000032.1"/>
</dbReference>
<dbReference type="InterPro" id="IPR023940">
    <property type="entry name" value="DHDPR_bac"/>
</dbReference>